<reference evidence="9" key="1">
    <citation type="submission" date="2020-11" db="EMBL/GenBank/DDBJ databases">
        <title>Complete genome sequence of a novel pathogenic Methylobacterium strain isolated from rice in Vietnam.</title>
        <authorList>
            <person name="Lai K."/>
            <person name="Okazaki S."/>
            <person name="Higashi K."/>
            <person name="Mori H."/>
            <person name="Toyoda A."/>
            <person name="Kurokawa K."/>
        </authorList>
    </citation>
    <scope>NUCLEOTIDE SEQUENCE</scope>
    <source>
        <strain evidence="9">VL1</strain>
    </source>
</reference>
<evidence type="ECO:0000256" key="5">
    <source>
        <dbReference type="ARBA" id="ARBA00022967"/>
    </source>
</evidence>
<dbReference type="GO" id="GO:0016887">
    <property type="term" value="F:ATP hydrolysis activity"/>
    <property type="evidence" value="ECO:0007669"/>
    <property type="project" value="InterPro"/>
</dbReference>
<feature type="domain" description="ABC transporter" evidence="8">
    <location>
        <begin position="3"/>
        <end position="238"/>
    </location>
</feature>
<dbReference type="Proteomes" id="UP000663508">
    <property type="component" value="Chromosome"/>
</dbReference>
<dbReference type="AlphaFoldDB" id="A0A8H9C9X8"/>
<keyword evidence="4" id="KW-0067">ATP-binding</keyword>
<dbReference type="PANTHER" id="PTHR42794:SF1">
    <property type="entry name" value="HEMIN IMPORT ATP-BINDING PROTEIN HMUV"/>
    <property type="match status" value="1"/>
</dbReference>
<dbReference type="GO" id="GO:0005524">
    <property type="term" value="F:ATP binding"/>
    <property type="evidence" value="ECO:0007669"/>
    <property type="project" value="UniProtKB-KW"/>
</dbReference>
<keyword evidence="5" id="KW-1278">Translocase</keyword>
<dbReference type="Pfam" id="PF00005">
    <property type="entry name" value="ABC_tran"/>
    <property type="match status" value="1"/>
</dbReference>
<sequence>MRLSADDLRVRVQGRPILDGVSLSVGEGEFVGLVGPNGAGKTTLLRALAGLVPPSAGRVLLDGRPLCAVSRDERARRLALLVQSAGIGWPMRVSEVVALGRLPHRRAFAPLSEADHAAVARAMARVDVTHLRERTEPSLSSGERMRVLLARALAVEAEILLADEPITALDPAHQLDAMDLLRATSRTGTGIVAVLHDLTLAARFCDRLVVLHGGRIVADAAPALALTDPLLRQAFGIAVLRGTHADGSPYILPWHRAGHPREDDHDPSGRDPVRAPDRS</sequence>
<dbReference type="InterPro" id="IPR017871">
    <property type="entry name" value="ABC_transporter-like_CS"/>
</dbReference>
<name>A0A8H9C9X8_9HYPH</name>
<evidence type="ECO:0000256" key="4">
    <source>
        <dbReference type="ARBA" id="ARBA00022840"/>
    </source>
</evidence>
<dbReference type="PROSITE" id="PS00211">
    <property type="entry name" value="ABC_TRANSPORTER_1"/>
    <property type="match status" value="1"/>
</dbReference>
<dbReference type="InterPro" id="IPR003593">
    <property type="entry name" value="AAA+_ATPase"/>
</dbReference>
<protein>
    <submittedName>
        <fullName evidence="9">Histidinol-phosphatase</fullName>
    </submittedName>
</protein>
<evidence type="ECO:0000256" key="1">
    <source>
        <dbReference type="ARBA" id="ARBA00005417"/>
    </source>
</evidence>
<evidence type="ECO:0000313" key="9">
    <source>
        <dbReference type="EMBL" id="BCM87226.1"/>
    </source>
</evidence>
<gene>
    <name evidence="9" type="ORF">mvi_56870</name>
</gene>
<dbReference type="InterPro" id="IPR003439">
    <property type="entry name" value="ABC_transporter-like_ATP-bd"/>
</dbReference>
<evidence type="ECO:0000259" key="8">
    <source>
        <dbReference type="PROSITE" id="PS50893"/>
    </source>
</evidence>
<comment type="similarity">
    <text evidence="1">Belongs to the ABC transporter superfamily.</text>
</comment>
<dbReference type="CDD" id="cd03214">
    <property type="entry name" value="ABC_Iron-Siderophores_B12_Hemin"/>
    <property type="match status" value="1"/>
</dbReference>
<proteinExistence type="inferred from homology"/>
<evidence type="ECO:0000256" key="3">
    <source>
        <dbReference type="ARBA" id="ARBA00022741"/>
    </source>
</evidence>
<dbReference type="FunFam" id="3.40.50.300:FF:000134">
    <property type="entry name" value="Iron-enterobactin ABC transporter ATP-binding protein"/>
    <property type="match status" value="1"/>
</dbReference>
<dbReference type="InterPro" id="IPR027417">
    <property type="entry name" value="P-loop_NTPase"/>
</dbReference>
<keyword evidence="3" id="KW-0547">Nucleotide-binding</keyword>
<evidence type="ECO:0000256" key="7">
    <source>
        <dbReference type="SAM" id="MobiDB-lite"/>
    </source>
</evidence>
<organism evidence="9 10">
    <name type="scientific">Methylobacterium indicum</name>
    <dbReference type="NCBI Taxonomy" id="1775910"/>
    <lineage>
        <taxon>Bacteria</taxon>
        <taxon>Pseudomonadati</taxon>
        <taxon>Pseudomonadota</taxon>
        <taxon>Alphaproteobacteria</taxon>
        <taxon>Hyphomicrobiales</taxon>
        <taxon>Methylobacteriaceae</taxon>
        <taxon>Methylobacterium</taxon>
    </lineage>
</organism>
<evidence type="ECO:0000256" key="2">
    <source>
        <dbReference type="ARBA" id="ARBA00022448"/>
    </source>
</evidence>
<dbReference type="Gene3D" id="3.40.50.300">
    <property type="entry name" value="P-loop containing nucleotide triphosphate hydrolases"/>
    <property type="match status" value="1"/>
</dbReference>
<dbReference type="SMART" id="SM00382">
    <property type="entry name" value="AAA"/>
    <property type="match status" value="1"/>
</dbReference>
<comment type="function">
    <text evidence="6">Part of the ABC transporter complex HmuTUV involved in hemin import. Responsible for energy coupling to the transport system.</text>
</comment>
<evidence type="ECO:0000256" key="6">
    <source>
        <dbReference type="ARBA" id="ARBA00037066"/>
    </source>
</evidence>
<feature type="compositionally biased region" description="Basic and acidic residues" evidence="7">
    <location>
        <begin position="259"/>
        <end position="279"/>
    </location>
</feature>
<dbReference type="PROSITE" id="PS50893">
    <property type="entry name" value="ABC_TRANSPORTER_2"/>
    <property type="match status" value="1"/>
</dbReference>
<accession>A0A8H9C9X8</accession>
<feature type="region of interest" description="Disordered" evidence="7">
    <location>
        <begin position="254"/>
        <end position="279"/>
    </location>
</feature>
<dbReference type="SUPFAM" id="SSF52540">
    <property type="entry name" value="P-loop containing nucleoside triphosphate hydrolases"/>
    <property type="match status" value="1"/>
</dbReference>
<dbReference type="EMBL" id="AP024145">
    <property type="protein sequence ID" value="BCM87226.1"/>
    <property type="molecule type" value="Genomic_DNA"/>
</dbReference>
<dbReference type="PANTHER" id="PTHR42794">
    <property type="entry name" value="HEMIN IMPORT ATP-BINDING PROTEIN HMUV"/>
    <property type="match status" value="1"/>
</dbReference>
<dbReference type="KEGG" id="mind:mvi_56870"/>
<dbReference type="RefSeq" id="WP_207180325.1">
    <property type="nucleotide sequence ID" value="NZ_AP024145.1"/>
</dbReference>
<keyword evidence="2" id="KW-0813">Transport</keyword>
<evidence type="ECO:0000313" key="10">
    <source>
        <dbReference type="Proteomes" id="UP000663508"/>
    </source>
</evidence>